<evidence type="ECO:0000313" key="1">
    <source>
        <dbReference type="EMBL" id="CAE0790140.1"/>
    </source>
</evidence>
<reference evidence="1" key="1">
    <citation type="submission" date="2021-01" db="EMBL/GenBank/DDBJ databases">
        <authorList>
            <person name="Corre E."/>
            <person name="Pelletier E."/>
            <person name="Niang G."/>
            <person name="Scheremetjew M."/>
            <person name="Finn R."/>
            <person name="Kale V."/>
            <person name="Holt S."/>
            <person name="Cochrane G."/>
            <person name="Meng A."/>
            <person name="Brown T."/>
            <person name="Cohen L."/>
        </authorList>
    </citation>
    <scope>NUCLEOTIDE SEQUENCE</scope>
    <source>
        <strain evidence="1">CCMP1594</strain>
    </source>
</reference>
<proteinExistence type="predicted"/>
<name>A0A7S4C8G8_9EUGL</name>
<dbReference type="AlphaFoldDB" id="A0A7S4C8G8"/>
<protein>
    <submittedName>
        <fullName evidence="1">Uncharacterized protein</fullName>
    </submittedName>
</protein>
<dbReference type="EMBL" id="HBJA01003883">
    <property type="protein sequence ID" value="CAE0790140.1"/>
    <property type="molecule type" value="Transcribed_RNA"/>
</dbReference>
<organism evidence="1">
    <name type="scientific">Eutreptiella gymnastica</name>
    <dbReference type="NCBI Taxonomy" id="73025"/>
    <lineage>
        <taxon>Eukaryota</taxon>
        <taxon>Discoba</taxon>
        <taxon>Euglenozoa</taxon>
        <taxon>Euglenida</taxon>
        <taxon>Spirocuta</taxon>
        <taxon>Euglenophyceae</taxon>
        <taxon>Eutreptiales</taxon>
        <taxon>Eutreptiaceae</taxon>
        <taxon>Eutreptiella</taxon>
    </lineage>
</organism>
<sequence>MPRVLWPPERTPVLRAPLLSRLIQRYDIVIQCDDIIIQRKDSFIQYPATRTFSTVLKPKIFYKHPGTMTYSNAMPPQQIPTPCPHNAFQHPGTTAYSNRLPAHHVPTPWRRIRSLQNAASG</sequence>
<accession>A0A7S4C8G8</accession>
<gene>
    <name evidence="1" type="ORF">EGYM00163_LOCUS1254</name>
</gene>